<organism evidence="3">
    <name type="scientific">Sediminibacterium sp. KACHI17</name>
    <dbReference type="NCBI Taxonomy" id="1751071"/>
    <lineage>
        <taxon>Bacteria</taxon>
        <taxon>Pseudomonadati</taxon>
        <taxon>Bacteroidota</taxon>
        <taxon>Chitinophagia</taxon>
        <taxon>Chitinophagales</taxon>
        <taxon>Chitinophagaceae</taxon>
        <taxon>Sediminibacterium</taxon>
    </lineage>
</organism>
<name>A0AAT9GFK7_9BACT</name>
<evidence type="ECO:0000256" key="1">
    <source>
        <dbReference type="SAM" id="MobiDB-lite"/>
    </source>
</evidence>
<evidence type="ECO:0008006" key="4">
    <source>
        <dbReference type="Google" id="ProtNLM"/>
    </source>
</evidence>
<dbReference type="EMBL" id="AP029612">
    <property type="protein sequence ID" value="BFG69415.1"/>
    <property type="molecule type" value="Genomic_DNA"/>
</dbReference>
<dbReference type="AlphaFoldDB" id="A0AAT9GFK7"/>
<protein>
    <recommendedName>
        <fullName evidence="4">Entericidin</fullName>
    </recommendedName>
</protein>
<dbReference type="PROSITE" id="PS51257">
    <property type="entry name" value="PROKAR_LIPOPROTEIN"/>
    <property type="match status" value="1"/>
</dbReference>
<proteinExistence type="predicted"/>
<feature type="signal peptide" evidence="2">
    <location>
        <begin position="1"/>
        <end position="19"/>
    </location>
</feature>
<evidence type="ECO:0000256" key="2">
    <source>
        <dbReference type="SAM" id="SignalP"/>
    </source>
</evidence>
<reference evidence="3" key="1">
    <citation type="submission" date="2024-02" db="EMBL/GenBank/DDBJ databases">
        <title>Sediminibacterium planktonica sp. nov. and Sediminibacterium longus sp. nov., isolated from surface lake and river water.</title>
        <authorList>
            <person name="Watanabe K."/>
            <person name="Takemine S."/>
            <person name="Ishii Y."/>
            <person name="Ogata Y."/>
            <person name="Shindo C."/>
            <person name="Suda W."/>
        </authorList>
    </citation>
    <scope>NUCLEOTIDE SEQUENCE</scope>
    <source>
        <strain evidence="3">KACHI17</strain>
    </source>
</reference>
<dbReference type="RefSeq" id="WP_353549738.1">
    <property type="nucleotide sequence ID" value="NZ_AP029612.1"/>
</dbReference>
<feature type="chain" id="PRO_5043546356" description="Entericidin" evidence="2">
    <location>
        <begin position="20"/>
        <end position="62"/>
    </location>
</feature>
<keyword evidence="2" id="KW-0732">Signal</keyword>
<feature type="region of interest" description="Disordered" evidence="1">
    <location>
        <begin position="23"/>
        <end position="62"/>
    </location>
</feature>
<accession>A0AAT9GFK7</accession>
<feature type="compositionally biased region" description="Low complexity" evidence="1">
    <location>
        <begin position="28"/>
        <end position="62"/>
    </location>
</feature>
<gene>
    <name evidence="3" type="ORF">KACHI17_02960</name>
</gene>
<sequence length="62" mass="5968">MKKLLFVLALGVFAACGNAENKEATTDSSATVAPVSTDSAATATPDSAAATTDSSAAAPAAH</sequence>
<evidence type="ECO:0000313" key="3">
    <source>
        <dbReference type="EMBL" id="BFG69415.1"/>
    </source>
</evidence>